<dbReference type="GO" id="GO:0016887">
    <property type="term" value="F:ATP hydrolysis activity"/>
    <property type="evidence" value="ECO:0007669"/>
    <property type="project" value="TreeGrafter"/>
</dbReference>
<reference evidence="5 6" key="1">
    <citation type="journal article" date="2015" name="Nature">
        <title>rRNA introns, odd ribosomes, and small enigmatic genomes across a large radiation of phyla.</title>
        <authorList>
            <person name="Brown C.T."/>
            <person name="Hug L.A."/>
            <person name="Thomas B.C."/>
            <person name="Sharon I."/>
            <person name="Castelle C.J."/>
            <person name="Singh A."/>
            <person name="Wilkins M.J."/>
            <person name="Williams K.H."/>
            <person name="Banfield J.F."/>
        </authorList>
    </citation>
    <scope>NUCLEOTIDE SEQUENCE [LARGE SCALE GENOMIC DNA]</scope>
</reference>
<proteinExistence type="inferred from homology"/>
<dbReference type="PROSITE" id="PS00662">
    <property type="entry name" value="T2SP_E"/>
    <property type="match status" value="1"/>
</dbReference>
<dbReference type="Gene3D" id="3.40.50.300">
    <property type="entry name" value="P-loop containing nucleotide triphosphate hydrolases"/>
    <property type="match status" value="1"/>
</dbReference>
<dbReference type="PANTHER" id="PTHR30258">
    <property type="entry name" value="TYPE II SECRETION SYSTEM PROTEIN GSPE-RELATED"/>
    <property type="match status" value="1"/>
</dbReference>
<organism evidence="5 6">
    <name type="scientific">Candidatus Adlerbacteria bacterium GW2011_GWA1_54_10</name>
    <dbReference type="NCBI Taxonomy" id="1618605"/>
    <lineage>
        <taxon>Bacteria</taxon>
        <taxon>Candidatus Adleribacteriota</taxon>
    </lineage>
</organism>
<name>A0A0G1XW45_9BACT</name>
<dbReference type="GO" id="GO:0005886">
    <property type="term" value="C:plasma membrane"/>
    <property type="evidence" value="ECO:0007669"/>
    <property type="project" value="TreeGrafter"/>
</dbReference>
<accession>A0A0G1XW45</accession>
<sequence length="559" mass="62014">MPVFNDQEQQKHIEFLKRREEEELAQMLSQKYGVEYADLSLVAVNTDALRLIPEAEARDAEAAVFGKIGKRISLAARAPENPKVKLLAKKLRDRGFEVALYMTSQESLKRAFAHYAELSYATQSTAGVFELSSEELESLLAKVHGLEDIGKLINEAIELKRAYRITRILEVILAGGLSTSASDIHFEPEEDKVRLRYRLDGVLVDVLTFDHETYKLLLSRLKLLSGLKLNVTSEAQDGRFSIKIKGDEMELRTSVLPGNYAETLVLRILNPKSIGVPLEELGLEEKLRLRIEKEIAKPNGMILTTGPTGSGKTTTLYAFLRKVNSTGTKIITIEDPIEYHLQGLVQTQVDKKTYTFASGLRSALRQDPDIIMVGEIRDSEVAETAINAALTGHLVFSTLHTNNAAGSFPRLIDLGVDEKVLSSSVNVAMAQRLVRKLCTACRIKRPATDDEQRLIQKHLAAITDKSLVPAETDKVWEAAPQGCPECSGRGYKGRIGIFEAVFMDSAIEEILRTKPSEREIARAALPQGIPTMPQDGVIKILRGVSSLEELRRVVDLDTV</sequence>
<dbReference type="SUPFAM" id="SSF160246">
    <property type="entry name" value="EspE N-terminal domain-like"/>
    <property type="match status" value="1"/>
</dbReference>
<dbReference type="InterPro" id="IPR027417">
    <property type="entry name" value="P-loop_NTPase"/>
</dbReference>
<dbReference type="GO" id="GO:0005524">
    <property type="term" value="F:ATP binding"/>
    <property type="evidence" value="ECO:0007669"/>
    <property type="project" value="UniProtKB-KW"/>
</dbReference>
<dbReference type="InterPro" id="IPR001482">
    <property type="entry name" value="T2SS/T4SS_dom"/>
</dbReference>
<protein>
    <recommendedName>
        <fullName evidence="4">Bacterial type II secretion system protein E domain-containing protein</fullName>
    </recommendedName>
</protein>
<dbReference type="InterPro" id="IPR037257">
    <property type="entry name" value="T2SS_E_N_sf"/>
</dbReference>
<evidence type="ECO:0000256" key="3">
    <source>
        <dbReference type="ARBA" id="ARBA00022840"/>
    </source>
</evidence>
<evidence type="ECO:0000256" key="1">
    <source>
        <dbReference type="ARBA" id="ARBA00006611"/>
    </source>
</evidence>
<dbReference type="PANTHER" id="PTHR30258:SF1">
    <property type="entry name" value="PROTEIN TRANSPORT PROTEIN HOFB HOMOLOG"/>
    <property type="match status" value="1"/>
</dbReference>
<comment type="similarity">
    <text evidence="1">Belongs to the GSP E family.</text>
</comment>
<comment type="caution">
    <text evidence="5">The sequence shown here is derived from an EMBL/GenBank/DDBJ whole genome shotgun (WGS) entry which is preliminary data.</text>
</comment>
<dbReference type="PATRIC" id="fig|1618605.3.peg.546"/>
<keyword evidence="2" id="KW-0547">Nucleotide-binding</keyword>
<dbReference type="Pfam" id="PF00437">
    <property type="entry name" value="T2SSE"/>
    <property type="match status" value="1"/>
</dbReference>
<dbReference type="Proteomes" id="UP000034740">
    <property type="component" value="Unassembled WGS sequence"/>
</dbReference>
<keyword evidence="3" id="KW-0067">ATP-binding</keyword>
<gene>
    <name evidence="5" type="ORF">UY83_C0008G0021</name>
</gene>
<dbReference type="EMBL" id="LCRO01000008">
    <property type="protein sequence ID" value="KKW35433.1"/>
    <property type="molecule type" value="Genomic_DNA"/>
</dbReference>
<dbReference type="SUPFAM" id="SSF52540">
    <property type="entry name" value="P-loop containing nucleoside triphosphate hydrolases"/>
    <property type="match status" value="1"/>
</dbReference>
<dbReference type="Gene3D" id="3.30.450.90">
    <property type="match status" value="1"/>
</dbReference>
<feature type="domain" description="Bacterial type II secretion system protein E" evidence="4">
    <location>
        <begin position="364"/>
        <end position="378"/>
    </location>
</feature>
<dbReference type="AlphaFoldDB" id="A0A0G1XW45"/>
<evidence type="ECO:0000256" key="2">
    <source>
        <dbReference type="ARBA" id="ARBA00022741"/>
    </source>
</evidence>
<evidence type="ECO:0000313" key="5">
    <source>
        <dbReference type="EMBL" id="KKW35433.1"/>
    </source>
</evidence>
<evidence type="ECO:0000313" key="6">
    <source>
        <dbReference type="Proteomes" id="UP000034740"/>
    </source>
</evidence>
<dbReference type="CDD" id="cd01129">
    <property type="entry name" value="PulE-GspE-like"/>
    <property type="match status" value="1"/>
</dbReference>
<evidence type="ECO:0000259" key="4">
    <source>
        <dbReference type="PROSITE" id="PS00662"/>
    </source>
</evidence>